<evidence type="ECO:0000313" key="2">
    <source>
        <dbReference type="EMBL" id="GAA2028594.1"/>
    </source>
</evidence>
<dbReference type="Pfam" id="PF12680">
    <property type="entry name" value="SnoaL_2"/>
    <property type="match status" value="1"/>
</dbReference>
<gene>
    <name evidence="2" type="ORF">GCM10009839_29730</name>
</gene>
<protein>
    <recommendedName>
        <fullName evidence="1">SnoaL-like domain-containing protein</fullName>
    </recommendedName>
</protein>
<feature type="domain" description="SnoaL-like" evidence="1">
    <location>
        <begin position="10"/>
        <end position="107"/>
    </location>
</feature>
<dbReference type="RefSeq" id="WP_344666167.1">
    <property type="nucleotide sequence ID" value="NZ_BAAAQN010000014.1"/>
</dbReference>
<dbReference type="Gene3D" id="3.10.450.50">
    <property type="match status" value="1"/>
</dbReference>
<evidence type="ECO:0000313" key="3">
    <source>
        <dbReference type="Proteomes" id="UP001500751"/>
    </source>
</evidence>
<accession>A0ABP5FKE9</accession>
<reference evidence="3" key="1">
    <citation type="journal article" date="2019" name="Int. J. Syst. Evol. Microbiol.">
        <title>The Global Catalogue of Microorganisms (GCM) 10K type strain sequencing project: providing services to taxonomists for standard genome sequencing and annotation.</title>
        <authorList>
            <consortium name="The Broad Institute Genomics Platform"/>
            <consortium name="The Broad Institute Genome Sequencing Center for Infectious Disease"/>
            <person name="Wu L."/>
            <person name="Ma J."/>
        </authorList>
    </citation>
    <scope>NUCLEOTIDE SEQUENCE [LARGE SCALE GENOMIC DNA]</scope>
    <source>
        <strain evidence="3">JCM 16014</strain>
    </source>
</reference>
<dbReference type="EMBL" id="BAAAQN010000014">
    <property type="protein sequence ID" value="GAA2028594.1"/>
    <property type="molecule type" value="Genomic_DNA"/>
</dbReference>
<dbReference type="InterPro" id="IPR037401">
    <property type="entry name" value="SnoaL-like"/>
</dbReference>
<evidence type="ECO:0000259" key="1">
    <source>
        <dbReference type="Pfam" id="PF12680"/>
    </source>
</evidence>
<sequence>MDDDQTAAAVREHVRAFSEGDLRALMAGLAADAVWITGRTTVRGTAELEPFFAAAINDLKPRLAIENLVVDGPRAAAQVTETLVWDGAERSFAVAAFFVLRDGLIVAAKIYREGSAELE</sequence>
<name>A0ABP5FKE9_9ACTN</name>
<comment type="caution">
    <text evidence="2">The sequence shown here is derived from an EMBL/GenBank/DDBJ whole genome shotgun (WGS) entry which is preliminary data.</text>
</comment>
<proteinExistence type="predicted"/>
<keyword evidence="3" id="KW-1185">Reference proteome</keyword>
<dbReference type="InterPro" id="IPR032710">
    <property type="entry name" value="NTF2-like_dom_sf"/>
</dbReference>
<organism evidence="2 3">
    <name type="scientific">Catenulispora yoronensis</name>
    <dbReference type="NCBI Taxonomy" id="450799"/>
    <lineage>
        <taxon>Bacteria</taxon>
        <taxon>Bacillati</taxon>
        <taxon>Actinomycetota</taxon>
        <taxon>Actinomycetes</taxon>
        <taxon>Catenulisporales</taxon>
        <taxon>Catenulisporaceae</taxon>
        <taxon>Catenulispora</taxon>
    </lineage>
</organism>
<dbReference type="Proteomes" id="UP001500751">
    <property type="component" value="Unassembled WGS sequence"/>
</dbReference>
<dbReference type="SUPFAM" id="SSF54427">
    <property type="entry name" value="NTF2-like"/>
    <property type="match status" value="1"/>
</dbReference>